<dbReference type="PANTHER" id="PTHR33112">
    <property type="entry name" value="DOMAIN PROTEIN, PUTATIVE-RELATED"/>
    <property type="match status" value="1"/>
</dbReference>
<evidence type="ECO:0000313" key="3">
    <source>
        <dbReference type="EMBL" id="KAJ4334349.1"/>
    </source>
</evidence>
<keyword evidence="4" id="KW-1185">Reference proteome</keyword>
<protein>
    <recommendedName>
        <fullName evidence="2">Heterokaryon incompatibility domain-containing protein</fullName>
    </recommendedName>
</protein>
<accession>A0A9W8WX07</accession>
<feature type="region of interest" description="Disordered" evidence="1">
    <location>
        <begin position="39"/>
        <end position="128"/>
    </location>
</feature>
<dbReference type="OrthoDB" id="2958217at2759"/>
<name>A0A9W8WX07_9PLEO</name>
<sequence length="468" mass="52620">MESGPPICELFEQYRQWTKSEATPVSSLGKARYDIVYSPLSDITDEGDRSSVSVSGRSDSIRQGGPGGLYATSTPVSGISEFTVDSEEDGSSSAAFGSEADRSEESEDDAQVSEPDDQGNPDAHRMIPNDVLPKTFRDAATVTKFFDIRYLWIDSLCIVQDDSEDWTKEAAQMASIYQNSTITLGASISRGANSGLFLKNRRERDRSLVSLTGNRMWEQHIIFDLAWNVEDPSGLTRRRREFSPTFSWAAIKRIEESDLDTDGLFIFWPADTSDWDAGDDLKLQYHCSVKDVSSVLAGPDPTGQCLSAHINLEGLRFPATLESSNAISSPVGDPDWYDRDFDRDPLHPRDNLPGASQIAKQFYPDYNFDNPGNYQLLPGSEVCCMPLFSFENWKMIEDQTYCLVLRETQDWDGGIGQFERIGLLCYSQILSEDWERKRKPRAKRIKRTLARDSLIASPHTRQCTIRLT</sequence>
<feature type="domain" description="Heterokaryon incompatibility" evidence="2">
    <location>
        <begin position="128"/>
        <end position="215"/>
    </location>
</feature>
<proteinExistence type="predicted"/>
<dbReference type="AlphaFoldDB" id="A0A9W8WX07"/>
<dbReference type="InterPro" id="IPR010730">
    <property type="entry name" value="HET"/>
</dbReference>
<evidence type="ECO:0000256" key="1">
    <source>
        <dbReference type="SAM" id="MobiDB-lite"/>
    </source>
</evidence>
<dbReference type="Proteomes" id="UP001140562">
    <property type="component" value="Unassembled WGS sequence"/>
</dbReference>
<comment type="caution">
    <text evidence="3">The sequence shown here is derived from an EMBL/GenBank/DDBJ whole genome shotgun (WGS) entry which is preliminary data.</text>
</comment>
<dbReference type="PANTHER" id="PTHR33112:SF16">
    <property type="entry name" value="HETEROKARYON INCOMPATIBILITY DOMAIN-CONTAINING PROTEIN"/>
    <property type="match status" value="1"/>
</dbReference>
<reference evidence="3" key="1">
    <citation type="submission" date="2022-10" db="EMBL/GenBank/DDBJ databases">
        <title>Tapping the CABI collections for fungal endophytes: first genome assemblies for Collariella, Neodidymelliopsis, Ascochyta clinopodiicola, Didymella pomorum, Didymosphaeria variabile, Neocosmospora piperis and Neocucurbitaria cava.</title>
        <authorList>
            <person name="Hill R."/>
        </authorList>
    </citation>
    <scope>NUCLEOTIDE SEQUENCE</scope>
    <source>
        <strain evidence="3">IMI 360193</strain>
    </source>
</reference>
<feature type="compositionally biased region" description="Acidic residues" evidence="1">
    <location>
        <begin position="102"/>
        <end position="119"/>
    </location>
</feature>
<gene>
    <name evidence="3" type="ORF">N0V87_006892</name>
</gene>
<evidence type="ECO:0000313" key="4">
    <source>
        <dbReference type="Proteomes" id="UP001140562"/>
    </source>
</evidence>
<dbReference type="Pfam" id="PF06985">
    <property type="entry name" value="HET"/>
    <property type="match status" value="1"/>
</dbReference>
<evidence type="ECO:0000259" key="2">
    <source>
        <dbReference type="Pfam" id="PF06985"/>
    </source>
</evidence>
<dbReference type="EMBL" id="JAPEUV010000078">
    <property type="protein sequence ID" value="KAJ4334349.1"/>
    <property type="molecule type" value="Genomic_DNA"/>
</dbReference>
<organism evidence="3 4">
    <name type="scientific">Didymella glomerata</name>
    <dbReference type="NCBI Taxonomy" id="749621"/>
    <lineage>
        <taxon>Eukaryota</taxon>
        <taxon>Fungi</taxon>
        <taxon>Dikarya</taxon>
        <taxon>Ascomycota</taxon>
        <taxon>Pezizomycotina</taxon>
        <taxon>Dothideomycetes</taxon>
        <taxon>Pleosporomycetidae</taxon>
        <taxon>Pleosporales</taxon>
        <taxon>Pleosporineae</taxon>
        <taxon>Didymellaceae</taxon>
        <taxon>Didymella</taxon>
    </lineage>
</organism>